<dbReference type="KEGG" id="nta:107787631"/>
<dbReference type="AlphaFoldDB" id="A0A1S3ZK77"/>
<protein>
    <submittedName>
        <fullName evidence="3">Serpin-Z3-like</fullName>
    </submittedName>
</protein>
<accession>A0A1S3ZK77</accession>
<dbReference type="GO" id="GO:0005615">
    <property type="term" value="C:extracellular space"/>
    <property type="evidence" value="ECO:0007669"/>
    <property type="project" value="InterPro"/>
</dbReference>
<dbReference type="OrthoDB" id="1281504at2759"/>
<reference evidence="3" key="1">
    <citation type="submission" date="2025-08" db="UniProtKB">
        <authorList>
            <consortium name="RefSeq"/>
        </authorList>
    </citation>
    <scope>IDENTIFICATION</scope>
</reference>
<dbReference type="PANTHER" id="PTHR11461">
    <property type="entry name" value="SERINE PROTEASE INHIBITOR, SERPIN"/>
    <property type="match status" value="1"/>
</dbReference>
<dbReference type="InterPro" id="IPR036186">
    <property type="entry name" value="Serpin_sf"/>
</dbReference>
<organism evidence="3">
    <name type="scientific">Nicotiana tabacum</name>
    <name type="common">Common tobacco</name>
    <dbReference type="NCBI Taxonomy" id="4097"/>
    <lineage>
        <taxon>Eukaryota</taxon>
        <taxon>Viridiplantae</taxon>
        <taxon>Streptophyta</taxon>
        <taxon>Embryophyta</taxon>
        <taxon>Tracheophyta</taxon>
        <taxon>Spermatophyta</taxon>
        <taxon>Magnoliopsida</taxon>
        <taxon>eudicotyledons</taxon>
        <taxon>Gunneridae</taxon>
        <taxon>Pentapetalae</taxon>
        <taxon>asterids</taxon>
        <taxon>lamiids</taxon>
        <taxon>Solanales</taxon>
        <taxon>Solanaceae</taxon>
        <taxon>Nicotianoideae</taxon>
        <taxon>Nicotianeae</taxon>
        <taxon>Nicotiana</taxon>
    </lineage>
</organism>
<dbReference type="SUPFAM" id="SSF56574">
    <property type="entry name" value="Serpins"/>
    <property type="match status" value="1"/>
</dbReference>
<dbReference type="InterPro" id="IPR023796">
    <property type="entry name" value="Serpin_dom"/>
</dbReference>
<dbReference type="PANTHER" id="PTHR11461:SF315">
    <property type="entry name" value="SERPIN-Z3-LIKE"/>
    <property type="match status" value="1"/>
</dbReference>
<dbReference type="SMR" id="A0A1S3ZK77"/>
<gene>
    <name evidence="3" type="primary">LOC107787631</name>
</gene>
<feature type="domain" description="Serpin" evidence="2">
    <location>
        <begin position="22"/>
        <end position="148"/>
    </location>
</feature>
<evidence type="ECO:0000259" key="2">
    <source>
        <dbReference type="Pfam" id="PF00079"/>
    </source>
</evidence>
<proteinExistence type="inferred from homology"/>
<dbReference type="PaxDb" id="4097-A0A1S3ZK77"/>
<comment type="similarity">
    <text evidence="1">Belongs to the serpin family.</text>
</comment>
<dbReference type="InterPro" id="IPR000215">
    <property type="entry name" value="Serpin_fam"/>
</dbReference>
<evidence type="ECO:0000313" key="3">
    <source>
        <dbReference type="RefSeq" id="XP_016464709.1"/>
    </source>
</evidence>
<dbReference type="InterPro" id="IPR042178">
    <property type="entry name" value="Serpin_sf_1"/>
</dbReference>
<sequence length="177" mass="20010">MAQGKEEKIDSCAQVAGRILLKEVIKKSDKSEYINILLSPLSFHAVLSMTAAGATGDTLNQMLQFLGVRNIDDLNSNFLKMAAVFESNSERDSNCPDLSFVSGIWVSYTHELKDSFKELVNTLYKTEAKSVDFQRKEEVVKEANLWASVVKRPHRRSSQDRVPQPIYNDPFCKCLVF</sequence>
<dbReference type="OMA" id="KIDSCAQ"/>
<name>A0A1S3ZK77_TOBAC</name>
<dbReference type="GO" id="GO:0004867">
    <property type="term" value="F:serine-type endopeptidase inhibitor activity"/>
    <property type="evidence" value="ECO:0007669"/>
    <property type="project" value="InterPro"/>
</dbReference>
<evidence type="ECO:0000256" key="1">
    <source>
        <dbReference type="ARBA" id="ARBA00009500"/>
    </source>
</evidence>
<dbReference type="RefSeq" id="XP_016464709.1">
    <property type="nucleotide sequence ID" value="XM_016609223.1"/>
</dbReference>
<dbReference type="Gene3D" id="3.30.497.10">
    <property type="entry name" value="Antithrombin, subunit I, domain 2"/>
    <property type="match status" value="1"/>
</dbReference>
<dbReference type="Pfam" id="PF00079">
    <property type="entry name" value="Serpin"/>
    <property type="match status" value="1"/>
</dbReference>